<evidence type="ECO:0000313" key="2">
    <source>
        <dbReference type="EMBL" id="SHM45723.1"/>
    </source>
</evidence>
<dbReference type="OrthoDB" id="2390198at2"/>
<evidence type="ECO:0000256" key="1">
    <source>
        <dbReference type="SAM" id="Phobius"/>
    </source>
</evidence>
<keyword evidence="3" id="KW-1185">Reference proteome</keyword>
<dbReference type="STRING" id="1123231.SAMN02745189_02198"/>
<reference evidence="2 3" key="1">
    <citation type="submission" date="2016-11" db="EMBL/GenBank/DDBJ databases">
        <authorList>
            <person name="Jaros S."/>
            <person name="Januszkiewicz K."/>
            <person name="Wedrychowicz H."/>
        </authorList>
    </citation>
    <scope>NUCLEOTIDE SEQUENCE [LARGE SCALE GENOMIC DNA]</scope>
    <source>
        <strain evidence="2 3">DSM 16010</strain>
    </source>
</reference>
<dbReference type="Proteomes" id="UP000184206">
    <property type="component" value="Unassembled WGS sequence"/>
</dbReference>
<evidence type="ECO:0000313" key="3">
    <source>
        <dbReference type="Proteomes" id="UP000184206"/>
    </source>
</evidence>
<gene>
    <name evidence="2" type="ORF">SAMN02745189_02198</name>
</gene>
<keyword evidence="1" id="KW-0812">Transmembrane</keyword>
<protein>
    <submittedName>
        <fullName evidence="2">Uncharacterized protein</fullName>
    </submittedName>
</protein>
<name>A0A1M7IYL7_9BACL</name>
<organism evidence="2 3">
    <name type="scientific">Lacicoccus alkaliphilus DSM 16010</name>
    <dbReference type="NCBI Taxonomy" id="1123231"/>
    <lineage>
        <taxon>Bacteria</taxon>
        <taxon>Bacillati</taxon>
        <taxon>Bacillota</taxon>
        <taxon>Bacilli</taxon>
        <taxon>Bacillales</taxon>
        <taxon>Salinicoccaceae</taxon>
        <taxon>Lacicoccus</taxon>
    </lineage>
</organism>
<dbReference type="EMBL" id="FRCF01000011">
    <property type="protein sequence ID" value="SHM45723.1"/>
    <property type="molecule type" value="Genomic_DNA"/>
</dbReference>
<proteinExistence type="predicted"/>
<keyword evidence="1" id="KW-1133">Transmembrane helix</keyword>
<feature type="transmembrane region" description="Helical" evidence="1">
    <location>
        <begin position="37"/>
        <end position="58"/>
    </location>
</feature>
<dbReference type="AlphaFoldDB" id="A0A1M7IYL7"/>
<feature type="transmembrane region" description="Helical" evidence="1">
    <location>
        <begin position="9"/>
        <end position="31"/>
    </location>
</feature>
<dbReference type="RefSeq" id="WP_072710614.1">
    <property type="nucleotide sequence ID" value="NZ_FRCF01000011.1"/>
</dbReference>
<keyword evidence="1" id="KW-0472">Membrane</keyword>
<sequence>MDRINKTSLILGIVWVVVSYVLVTQVFSDWFYARPVWLIPLTIIGGVVIIRILFDMILKYDFFNKDYKKQERQK</sequence>
<accession>A0A1M7IYL7</accession>